<name>A0A5J0F4Z3_SALET</name>
<sequence length="139" mass="15157">MKTIIKVTLVAATLSVSANAFAGWQYVQGSCLFTSDNDKAQILVTAHPGVALIDKSKACTKGGIKKTSFEYDGQTYVTMEVCNLDNSFPNPIVSIDKGVQQMMIRDLEADRFAKITLSGNTFQASGKQMYSACRALFRN</sequence>
<reference evidence="2" key="1">
    <citation type="submission" date="2019-03" db="EMBL/GenBank/DDBJ databases">
        <authorList>
            <person name="Ashton P.M."/>
            <person name="Dallman T."/>
            <person name="Nair S."/>
            <person name="De Pinna E."/>
            <person name="Peters T."/>
            <person name="Grant K."/>
        </authorList>
    </citation>
    <scope>NUCLEOTIDE SEQUENCE [LARGE SCALE GENOMIC DNA]</scope>
    <source>
        <strain evidence="2">313260</strain>
    </source>
</reference>
<organism evidence="2">
    <name type="scientific">Salmonella enterica subsp. enterica serovar Vitkin</name>
    <dbReference type="NCBI Taxonomy" id="2565162"/>
    <lineage>
        <taxon>Bacteria</taxon>
        <taxon>Pseudomonadati</taxon>
        <taxon>Pseudomonadota</taxon>
        <taxon>Gammaproteobacteria</taxon>
        <taxon>Enterobacterales</taxon>
        <taxon>Enterobacteriaceae</taxon>
        <taxon>Salmonella</taxon>
    </lineage>
</organism>
<feature type="signal peptide" evidence="1">
    <location>
        <begin position="1"/>
        <end position="22"/>
    </location>
</feature>
<dbReference type="Proteomes" id="UP000839561">
    <property type="component" value="Unassembled WGS sequence"/>
</dbReference>
<gene>
    <name evidence="2" type="ORF">E0T03_15620</name>
</gene>
<dbReference type="EMBL" id="AAIONP010000011">
    <property type="protein sequence ID" value="ECG4921394.1"/>
    <property type="molecule type" value="Genomic_DNA"/>
</dbReference>
<evidence type="ECO:0000256" key="1">
    <source>
        <dbReference type="SAM" id="SignalP"/>
    </source>
</evidence>
<protein>
    <submittedName>
        <fullName evidence="2">Uncharacterized protein</fullName>
    </submittedName>
</protein>
<dbReference type="AlphaFoldDB" id="A0A5J0F4Z3"/>
<evidence type="ECO:0000313" key="2">
    <source>
        <dbReference type="EMBL" id="ECG4921394.1"/>
    </source>
</evidence>
<accession>A0A5J0F4Z3</accession>
<comment type="caution">
    <text evidence="2">The sequence shown here is derived from an EMBL/GenBank/DDBJ whole genome shotgun (WGS) entry which is preliminary data.</text>
</comment>
<proteinExistence type="predicted"/>
<keyword evidence="1" id="KW-0732">Signal</keyword>
<feature type="chain" id="PRO_5030130965" evidence="1">
    <location>
        <begin position="23"/>
        <end position="139"/>
    </location>
</feature>